<dbReference type="GO" id="GO:0016787">
    <property type="term" value="F:hydrolase activity"/>
    <property type="evidence" value="ECO:0007669"/>
    <property type="project" value="UniProtKB-KW"/>
</dbReference>
<accession>A0A6P1TLZ0</accession>
<dbReference type="RefSeq" id="WP_161838025.1">
    <property type="nucleotide sequence ID" value="NZ_CP048000.1"/>
</dbReference>
<proteinExistence type="predicted"/>
<dbReference type="InterPro" id="IPR051453">
    <property type="entry name" value="MBL_Glyoxalase_II"/>
</dbReference>
<sequence length="213" mass="23594">MKIQSYVLGVVSTNCYIVSNENTKEAIIIDPADQASVITNLLKEQGLHPVAILLTHGHFDHIMAAEEVAKYYHIPVIAGEAEKELLADPDLNGGYMIRKNITLKADQLIQDKDQITLAGLKIQMIHTPGHTAGGMCYYFDKEKILISGDTLFLESVGRTDLPTGNAKTLIESIKQKLMVLPDDVMVCPGHGDRTTIGYERTHNPYVGDNDFWD</sequence>
<keyword evidence="2" id="KW-0479">Metal-binding</keyword>
<name>A0A6P1TLZ0_9FIRM</name>
<keyword evidence="7" id="KW-1185">Reference proteome</keyword>
<dbReference type="SUPFAM" id="SSF56281">
    <property type="entry name" value="Metallo-hydrolase/oxidoreductase"/>
    <property type="match status" value="1"/>
</dbReference>
<dbReference type="CDD" id="cd06262">
    <property type="entry name" value="metallo-hydrolase-like_MBL-fold"/>
    <property type="match status" value="1"/>
</dbReference>
<comment type="cofactor">
    <cofactor evidence="1">
        <name>Zn(2+)</name>
        <dbReference type="ChEBI" id="CHEBI:29105"/>
    </cofactor>
</comment>
<dbReference type="AlphaFoldDB" id="A0A6P1TLZ0"/>
<organism evidence="6 7">
    <name type="scientific">Anaerocolumna sedimenticola</name>
    <dbReference type="NCBI Taxonomy" id="2696063"/>
    <lineage>
        <taxon>Bacteria</taxon>
        <taxon>Bacillati</taxon>
        <taxon>Bacillota</taxon>
        <taxon>Clostridia</taxon>
        <taxon>Lachnospirales</taxon>
        <taxon>Lachnospiraceae</taxon>
        <taxon>Anaerocolumna</taxon>
    </lineage>
</organism>
<gene>
    <name evidence="6" type="ORF">Ana3638_10795</name>
</gene>
<reference evidence="6 7" key="1">
    <citation type="submission" date="2020-01" db="EMBL/GenBank/DDBJ databases">
        <title>Genome analysis of Anaerocolumna sp. CBA3638.</title>
        <authorList>
            <person name="Kim J."/>
            <person name="Roh S.W."/>
        </authorList>
    </citation>
    <scope>NUCLEOTIDE SEQUENCE [LARGE SCALE GENOMIC DNA]</scope>
    <source>
        <strain evidence="6 7">CBA3638</strain>
    </source>
</reference>
<dbReference type="SMART" id="SM00849">
    <property type="entry name" value="Lactamase_B"/>
    <property type="match status" value="1"/>
</dbReference>
<evidence type="ECO:0000259" key="5">
    <source>
        <dbReference type="SMART" id="SM00849"/>
    </source>
</evidence>
<dbReference type="PANTHER" id="PTHR46233:SF3">
    <property type="entry name" value="HYDROXYACYLGLUTATHIONE HYDROLASE GLOC"/>
    <property type="match status" value="1"/>
</dbReference>
<dbReference type="GO" id="GO:0046872">
    <property type="term" value="F:metal ion binding"/>
    <property type="evidence" value="ECO:0007669"/>
    <property type="project" value="UniProtKB-KW"/>
</dbReference>
<evidence type="ECO:0000313" key="7">
    <source>
        <dbReference type="Proteomes" id="UP000464314"/>
    </source>
</evidence>
<dbReference type="KEGG" id="anr:Ana3638_10795"/>
<evidence type="ECO:0000256" key="1">
    <source>
        <dbReference type="ARBA" id="ARBA00001947"/>
    </source>
</evidence>
<dbReference type="Pfam" id="PF00753">
    <property type="entry name" value="Lactamase_B"/>
    <property type="match status" value="1"/>
</dbReference>
<evidence type="ECO:0000256" key="3">
    <source>
        <dbReference type="ARBA" id="ARBA00022801"/>
    </source>
</evidence>
<dbReference type="EMBL" id="CP048000">
    <property type="protein sequence ID" value="QHQ61199.1"/>
    <property type="molecule type" value="Genomic_DNA"/>
</dbReference>
<evidence type="ECO:0000256" key="2">
    <source>
        <dbReference type="ARBA" id="ARBA00022723"/>
    </source>
</evidence>
<dbReference type="InterPro" id="IPR001279">
    <property type="entry name" value="Metallo-B-lactamas"/>
</dbReference>
<dbReference type="Proteomes" id="UP000464314">
    <property type="component" value="Chromosome"/>
</dbReference>
<keyword evidence="3 6" id="KW-0378">Hydrolase</keyword>
<feature type="domain" description="Metallo-beta-lactamase" evidence="5">
    <location>
        <begin position="12"/>
        <end position="190"/>
    </location>
</feature>
<protein>
    <submittedName>
        <fullName evidence="6">MBL fold metallo-hydrolase</fullName>
    </submittedName>
</protein>
<dbReference type="Gene3D" id="3.60.15.10">
    <property type="entry name" value="Ribonuclease Z/Hydroxyacylglutathione hydrolase-like"/>
    <property type="match status" value="1"/>
</dbReference>
<keyword evidence="4" id="KW-0862">Zinc</keyword>
<evidence type="ECO:0000313" key="6">
    <source>
        <dbReference type="EMBL" id="QHQ61199.1"/>
    </source>
</evidence>
<evidence type="ECO:0000256" key="4">
    <source>
        <dbReference type="ARBA" id="ARBA00022833"/>
    </source>
</evidence>
<dbReference type="PANTHER" id="PTHR46233">
    <property type="entry name" value="HYDROXYACYLGLUTATHIONE HYDROLASE GLOC"/>
    <property type="match status" value="1"/>
</dbReference>
<dbReference type="InterPro" id="IPR036866">
    <property type="entry name" value="RibonucZ/Hydroxyglut_hydro"/>
</dbReference>